<protein>
    <recommendedName>
        <fullName evidence="3">STAS domain-containing protein</fullName>
    </recommendedName>
</protein>
<dbReference type="STRING" id="644282.Deba_0065"/>
<dbReference type="AlphaFoldDB" id="E1QDC5"/>
<accession>E1QDC5</accession>
<reference evidence="1 2" key="1">
    <citation type="journal article" date="2010" name="Stand. Genomic Sci.">
        <title>Complete genome sequence of Desulfarculus baarsii type strain (2st14).</title>
        <authorList>
            <person name="Sun H."/>
            <person name="Spring S."/>
            <person name="Lapidus A."/>
            <person name="Davenport K."/>
            <person name="Del Rio T.G."/>
            <person name="Tice H."/>
            <person name="Nolan M."/>
            <person name="Copeland A."/>
            <person name="Cheng J.F."/>
            <person name="Lucas S."/>
            <person name="Tapia R."/>
            <person name="Goodwin L."/>
            <person name="Pitluck S."/>
            <person name="Ivanova N."/>
            <person name="Pagani I."/>
            <person name="Mavromatis K."/>
            <person name="Ovchinnikova G."/>
            <person name="Pati A."/>
            <person name="Chen A."/>
            <person name="Palaniappan K."/>
            <person name="Hauser L."/>
            <person name="Chang Y.J."/>
            <person name="Jeffries C.D."/>
            <person name="Detter J.C."/>
            <person name="Han C."/>
            <person name="Rohde M."/>
            <person name="Brambilla E."/>
            <person name="Goker M."/>
            <person name="Woyke T."/>
            <person name="Bristow J."/>
            <person name="Eisen J.A."/>
            <person name="Markowitz V."/>
            <person name="Hugenholtz P."/>
            <person name="Kyrpides N.C."/>
            <person name="Klenk H.P."/>
            <person name="Land M."/>
        </authorList>
    </citation>
    <scope>NUCLEOTIDE SEQUENCE [LARGE SCALE GENOMIC DNA]</scope>
    <source>
        <strain evidence="2">ATCC 33931 / DSM 2075 / LMG 7858 / VKM B-1802 / 2st14</strain>
    </source>
</reference>
<organism evidence="1 2">
    <name type="scientific">Desulfarculus baarsii (strain ATCC 33931 / DSM 2075 / LMG 7858 / VKM B-1802 / 2st14)</name>
    <dbReference type="NCBI Taxonomy" id="644282"/>
    <lineage>
        <taxon>Bacteria</taxon>
        <taxon>Pseudomonadati</taxon>
        <taxon>Thermodesulfobacteriota</taxon>
        <taxon>Desulfarculia</taxon>
        <taxon>Desulfarculales</taxon>
        <taxon>Desulfarculaceae</taxon>
        <taxon>Desulfarculus</taxon>
    </lineage>
</organism>
<dbReference type="HOGENOM" id="CLU_1737577_0_0_7"/>
<dbReference type="Proteomes" id="UP000009047">
    <property type="component" value="Chromosome"/>
</dbReference>
<gene>
    <name evidence="1" type="ordered locus">Deba_0065</name>
</gene>
<dbReference type="OrthoDB" id="9934620at2"/>
<evidence type="ECO:0008006" key="3">
    <source>
        <dbReference type="Google" id="ProtNLM"/>
    </source>
</evidence>
<dbReference type="KEGG" id="dbr:Deba_0065"/>
<keyword evidence="2" id="KW-1185">Reference proteome</keyword>
<dbReference type="RefSeq" id="WP_013256900.1">
    <property type="nucleotide sequence ID" value="NC_014365.1"/>
</dbReference>
<proteinExistence type="predicted"/>
<name>E1QDC5_DESB2</name>
<evidence type="ECO:0000313" key="2">
    <source>
        <dbReference type="Proteomes" id="UP000009047"/>
    </source>
</evidence>
<sequence>MERAPDLPLEMLMLMPAAALGATFPAAPKTNCGGPRVEAHLLRDGFEMIARGWFDAEAVLKKLRPVLASCPVGGRLRLDFAQARGFDHLALSALVVVLRDHCRGVERIVIAGLEPRCLERLAQTGAENLFGAQWRAARRQGEIAFLKTQA</sequence>
<dbReference type="EMBL" id="CP002085">
    <property type="protein sequence ID" value="ADK83444.1"/>
    <property type="molecule type" value="Genomic_DNA"/>
</dbReference>
<evidence type="ECO:0000313" key="1">
    <source>
        <dbReference type="EMBL" id="ADK83444.1"/>
    </source>
</evidence>